<keyword evidence="1" id="KW-0732">Signal</keyword>
<sequence>MISVALHKWMRSIPPEMLLLVQILLFLPLTGAAPSLTNEQLDTGVTPPLAEMPVRPTFGRSEADAVLSPDLI</sequence>
<proteinExistence type="predicted"/>
<feature type="chain" id="PRO_5021198597" evidence="1">
    <location>
        <begin position="33"/>
        <end position="72"/>
    </location>
</feature>
<gene>
    <name evidence="2" type="ORF">EYF80_033297</name>
</gene>
<comment type="caution">
    <text evidence="2">The sequence shown here is derived from an EMBL/GenBank/DDBJ whole genome shotgun (WGS) entry which is preliminary data.</text>
</comment>
<organism evidence="2 3">
    <name type="scientific">Liparis tanakae</name>
    <name type="common">Tanaka's snailfish</name>
    <dbReference type="NCBI Taxonomy" id="230148"/>
    <lineage>
        <taxon>Eukaryota</taxon>
        <taxon>Metazoa</taxon>
        <taxon>Chordata</taxon>
        <taxon>Craniata</taxon>
        <taxon>Vertebrata</taxon>
        <taxon>Euteleostomi</taxon>
        <taxon>Actinopterygii</taxon>
        <taxon>Neopterygii</taxon>
        <taxon>Teleostei</taxon>
        <taxon>Neoteleostei</taxon>
        <taxon>Acanthomorphata</taxon>
        <taxon>Eupercaria</taxon>
        <taxon>Perciformes</taxon>
        <taxon>Cottioidei</taxon>
        <taxon>Cottales</taxon>
        <taxon>Liparidae</taxon>
        <taxon>Liparis</taxon>
    </lineage>
</organism>
<evidence type="ECO:0000256" key="1">
    <source>
        <dbReference type="SAM" id="SignalP"/>
    </source>
</evidence>
<keyword evidence="3" id="KW-1185">Reference proteome</keyword>
<feature type="signal peptide" evidence="1">
    <location>
        <begin position="1"/>
        <end position="32"/>
    </location>
</feature>
<reference evidence="2 3" key="1">
    <citation type="submission" date="2019-03" db="EMBL/GenBank/DDBJ databases">
        <title>First draft genome of Liparis tanakae, snailfish: a comprehensive survey of snailfish specific genes.</title>
        <authorList>
            <person name="Kim W."/>
            <person name="Song I."/>
            <person name="Jeong J.-H."/>
            <person name="Kim D."/>
            <person name="Kim S."/>
            <person name="Ryu S."/>
            <person name="Song J.Y."/>
            <person name="Lee S.K."/>
        </authorList>
    </citation>
    <scope>NUCLEOTIDE SEQUENCE [LARGE SCALE GENOMIC DNA]</scope>
    <source>
        <tissue evidence="2">Muscle</tissue>
    </source>
</reference>
<accession>A0A4Z2GTC2</accession>
<dbReference type="EMBL" id="SRLO01000427">
    <property type="protein sequence ID" value="TNN56500.1"/>
    <property type="molecule type" value="Genomic_DNA"/>
</dbReference>
<dbReference type="AlphaFoldDB" id="A0A4Z2GTC2"/>
<dbReference type="Proteomes" id="UP000314294">
    <property type="component" value="Unassembled WGS sequence"/>
</dbReference>
<evidence type="ECO:0000313" key="2">
    <source>
        <dbReference type="EMBL" id="TNN56500.1"/>
    </source>
</evidence>
<protein>
    <submittedName>
        <fullName evidence="2">Uncharacterized protein</fullName>
    </submittedName>
</protein>
<name>A0A4Z2GTC2_9TELE</name>
<evidence type="ECO:0000313" key="3">
    <source>
        <dbReference type="Proteomes" id="UP000314294"/>
    </source>
</evidence>